<evidence type="ECO:0000313" key="2">
    <source>
        <dbReference type="EMBL" id="KLU66210.1"/>
    </source>
</evidence>
<organism evidence="2 3">
    <name type="scientific">Desulfosporosinus acididurans</name>
    <dbReference type="NCBI Taxonomy" id="476652"/>
    <lineage>
        <taxon>Bacteria</taxon>
        <taxon>Bacillati</taxon>
        <taxon>Bacillota</taxon>
        <taxon>Clostridia</taxon>
        <taxon>Eubacteriales</taxon>
        <taxon>Desulfitobacteriaceae</taxon>
        <taxon>Desulfosporosinus</taxon>
    </lineage>
</organism>
<feature type="transmembrane region" description="Helical" evidence="1">
    <location>
        <begin position="96"/>
        <end position="115"/>
    </location>
</feature>
<keyword evidence="3" id="KW-1185">Reference proteome</keyword>
<dbReference type="AlphaFoldDB" id="A0A0J1FRU7"/>
<reference evidence="2 3" key="1">
    <citation type="submission" date="2015-06" db="EMBL/GenBank/DDBJ databases">
        <title>Draft genome of the moderately acidophilic sulfate reducer Candidatus Desulfosporosinus acididurans strain M1.</title>
        <authorList>
            <person name="Poehlein A."/>
            <person name="Petzsch P."/>
            <person name="Johnson B.D."/>
            <person name="Schloemann M."/>
            <person name="Daniel R."/>
            <person name="Muehling M."/>
        </authorList>
    </citation>
    <scope>NUCLEOTIDE SEQUENCE [LARGE SCALE GENOMIC DNA]</scope>
    <source>
        <strain evidence="2 3">M1</strain>
    </source>
</reference>
<comment type="caution">
    <text evidence="2">The sequence shown here is derived from an EMBL/GenBank/DDBJ whole genome shotgun (WGS) entry which is preliminary data.</text>
</comment>
<keyword evidence="1" id="KW-0472">Membrane</keyword>
<dbReference type="Proteomes" id="UP000036356">
    <property type="component" value="Unassembled WGS sequence"/>
</dbReference>
<sequence length="121" mass="13640">MNPGNARIYGPVTRAPLLFHQNNLILNRNHYLGQQNYSPYSINTQPAFPLPTSSPSYYQSYPYRPPILGSIPPLPLGYPPVLIPDNIYSRRVSPNGLTLILIAILILVALDLTLVRPQKRY</sequence>
<dbReference type="PATRIC" id="fig|476652.3.peg.1663"/>
<dbReference type="EMBL" id="LDZY01000005">
    <property type="protein sequence ID" value="KLU66210.1"/>
    <property type="molecule type" value="Genomic_DNA"/>
</dbReference>
<evidence type="ECO:0000256" key="1">
    <source>
        <dbReference type="SAM" id="Phobius"/>
    </source>
</evidence>
<gene>
    <name evidence="2" type="ORF">DEAC_c16090</name>
</gene>
<protein>
    <submittedName>
        <fullName evidence="2">Uncharacterized protein</fullName>
    </submittedName>
</protein>
<proteinExistence type="predicted"/>
<keyword evidence="1" id="KW-0812">Transmembrane</keyword>
<evidence type="ECO:0000313" key="3">
    <source>
        <dbReference type="Proteomes" id="UP000036356"/>
    </source>
</evidence>
<keyword evidence="1" id="KW-1133">Transmembrane helix</keyword>
<accession>A0A0J1FRU7</accession>
<name>A0A0J1FRU7_9FIRM</name>